<sequence length="359" mass="38645">MEPVPHRRRPGALRHQRLARHSRDEVVGGRTMKRHVYRSLFAAVSFASLTAGAAGPSRTASLTVGLPESSTSPEAGAPETARDWLTQLREQIARARQESPESFVRVDAAVSQVGLLDAKKRGTLAAVSPLFQELGPQALWPMVERIAFPVEKIQGLEMDSARLALTVGLMEAAGEMRDARLLPLWRNVLETGTDTRAPVLRAAAGALARLESLEAAQVLIALARQGGPRGEAAQEKLGECRRLVVARELADTLAARPAPEEARRLARSLGDAGSAWAWKTSGPSARSEEGAVRRVAAEALVRAYPSYTGDVRQALSNAVLRVDAPETPALIDAARREADEAGQASLKALAERLKRNPLR</sequence>
<evidence type="ECO:0000256" key="1">
    <source>
        <dbReference type="SAM" id="MobiDB-lite"/>
    </source>
</evidence>
<feature type="region of interest" description="Disordered" evidence="1">
    <location>
        <begin position="1"/>
        <end position="23"/>
    </location>
</feature>
<dbReference type="Proteomes" id="UP000662747">
    <property type="component" value="Chromosome"/>
</dbReference>
<evidence type="ECO:0000313" key="3">
    <source>
        <dbReference type="Proteomes" id="UP000662747"/>
    </source>
</evidence>
<gene>
    <name evidence="2" type="ORF">JY651_49345</name>
</gene>
<name>A0ABX7PDM6_9BACT</name>
<feature type="compositionally biased region" description="Polar residues" evidence="1">
    <location>
        <begin position="58"/>
        <end position="73"/>
    </location>
</feature>
<reference evidence="2 3" key="1">
    <citation type="submission" date="2021-02" db="EMBL/GenBank/DDBJ databases">
        <title>De Novo genome assembly of isolated myxobacteria.</title>
        <authorList>
            <person name="Stevens D.C."/>
        </authorList>
    </citation>
    <scope>NUCLEOTIDE SEQUENCE [LARGE SCALE GENOMIC DNA]</scope>
    <source>
        <strain evidence="3">SCPEA02</strain>
    </source>
</reference>
<organism evidence="2 3">
    <name type="scientific">Pyxidicoccus parkwayensis</name>
    <dbReference type="NCBI Taxonomy" id="2813578"/>
    <lineage>
        <taxon>Bacteria</taxon>
        <taxon>Pseudomonadati</taxon>
        <taxon>Myxococcota</taxon>
        <taxon>Myxococcia</taxon>
        <taxon>Myxococcales</taxon>
        <taxon>Cystobacterineae</taxon>
        <taxon>Myxococcaceae</taxon>
        <taxon>Pyxidicoccus</taxon>
    </lineage>
</organism>
<evidence type="ECO:0000313" key="2">
    <source>
        <dbReference type="EMBL" id="QSQ28589.1"/>
    </source>
</evidence>
<keyword evidence="3" id="KW-1185">Reference proteome</keyword>
<feature type="region of interest" description="Disordered" evidence="1">
    <location>
        <begin position="55"/>
        <end position="79"/>
    </location>
</feature>
<proteinExistence type="predicted"/>
<accession>A0ABX7PDM6</accession>
<dbReference type="EMBL" id="CP071090">
    <property type="protein sequence ID" value="QSQ28589.1"/>
    <property type="molecule type" value="Genomic_DNA"/>
</dbReference>
<evidence type="ECO:0008006" key="4">
    <source>
        <dbReference type="Google" id="ProtNLM"/>
    </source>
</evidence>
<protein>
    <recommendedName>
        <fullName evidence="4">HEAT repeat domain-containing protein</fullName>
    </recommendedName>
</protein>
<feature type="compositionally biased region" description="Basic residues" evidence="1">
    <location>
        <begin position="1"/>
        <end position="20"/>
    </location>
</feature>